<sequence length="74" mass="8718">MRHVGSWRVERGDYWVENVTVSWAQPETVSLLCPIRFQGQWEDAESGLYYNRFRYYEPFAAQYASPDPIVISPT</sequence>
<evidence type="ECO:0000313" key="1">
    <source>
        <dbReference type="EMBL" id="TKW62510.1"/>
    </source>
</evidence>
<comment type="caution">
    <text evidence="1">The sequence shown here is derived from an EMBL/GenBank/DDBJ whole genome shotgun (WGS) entry which is preliminary data.</text>
</comment>
<dbReference type="PRINTS" id="PR00394">
    <property type="entry name" value="RHSPROTEIN"/>
</dbReference>
<protein>
    <submittedName>
        <fullName evidence="1">RHS repeat-associated core domain-containing protein</fullName>
    </submittedName>
</protein>
<dbReference type="Proteomes" id="UP000315344">
    <property type="component" value="Unassembled WGS sequence"/>
</dbReference>
<dbReference type="PANTHER" id="PTHR32305:SF15">
    <property type="entry name" value="PROTEIN RHSA-RELATED"/>
    <property type="match status" value="1"/>
</dbReference>
<reference evidence="1 2" key="1">
    <citation type="journal article" date="2017" name="Nat. Commun.">
        <title>In situ click chemistry generation of cyclooxygenase-2 inhibitors.</title>
        <authorList>
            <person name="Bhardwaj A."/>
            <person name="Kaur J."/>
            <person name="Wuest M."/>
            <person name="Wuest F."/>
        </authorList>
    </citation>
    <scope>NUCLEOTIDE SEQUENCE [LARGE SCALE GENOMIC DNA]</scope>
    <source>
        <strain evidence="1">S2_012_000_R3_94</strain>
    </source>
</reference>
<dbReference type="InterPro" id="IPR022385">
    <property type="entry name" value="Rhs_assc_core"/>
</dbReference>
<evidence type="ECO:0000313" key="2">
    <source>
        <dbReference type="Proteomes" id="UP000315344"/>
    </source>
</evidence>
<dbReference type="PANTHER" id="PTHR32305">
    <property type="match status" value="1"/>
</dbReference>
<gene>
    <name evidence="1" type="ORF">DI616_20520</name>
</gene>
<proteinExistence type="predicted"/>
<accession>A0A533HXS8</accession>
<dbReference type="InterPro" id="IPR050708">
    <property type="entry name" value="T6SS_VgrG/RHS"/>
</dbReference>
<organism evidence="1 2">
    <name type="scientific">Paracoccus denitrificans</name>
    <dbReference type="NCBI Taxonomy" id="266"/>
    <lineage>
        <taxon>Bacteria</taxon>
        <taxon>Pseudomonadati</taxon>
        <taxon>Pseudomonadota</taxon>
        <taxon>Alphaproteobacteria</taxon>
        <taxon>Rhodobacterales</taxon>
        <taxon>Paracoccaceae</taxon>
        <taxon>Paracoccus</taxon>
    </lineage>
</organism>
<dbReference type="NCBIfam" id="TIGR03696">
    <property type="entry name" value="Rhs_assc_core"/>
    <property type="match status" value="1"/>
</dbReference>
<dbReference type="Gene3D" id="2.180.10.10">
    <property type="entry name" value="RHS repeat-associated core"/>
    <property type="match status" value="1"/>
</dbReference>
<dbReference type="AlphaFoldDB" id="A0A533HXS8"/>
<dbReference type="EMBL" id="VAFL01000064">
    <property type="protein sequence ID" value="TKW62510.1"/>
    <property type="molecule type" value="Genomic_DNA"/>
</dbReference>
<name>A0A533HXS8_PARDE</name>